<evidence type="ECO:0000313" key="3">
    <source>
        <dbReference type="Proteomes" id="UP000001876"/>
    </source>
</evidence>
<dbReference type="OrthoDB" id="498734at2759"/>
<name>C1N9A2_MICPC</name>
<dbReference type="PANTHER" id="PTHR36740:SF1">
    <property type="entry name" value="PRC-BARREL DOMAIN-CONTAINING PROTEIN"/>
    <property type="match status" value="1"/>
</dbReference>
<keyword evidence="3" id="KW-1185">Reference proteome</keyword>
<dbReference type="KEGG" id="mpp:MICPUCDRAFT_5417"/>
<sequence>LTRGQLVRKDVVTRTSGVRLGVTSDLWVDTDAWEVVALDVRPSGGALLAGVIGGAVDHVLMSSLRQVGDVVLVHDESAVERRWSSYGLSTVVGCDVVTERGTYIGRVRDYEFDPDDGLVQRVVVDALGLPLVPEGVVSTYALDVSEILSAGMDRVIVAEGAEARVEQLSVSLLQRLQLTAPPWE</sequence>
<feature type="non-terminal residue" evidence="2">
    <location>
        <position position="184"/>
    </location>
</feature>
<protein>
    <submittedName>
        <fullName evidence="2">Predicted protein</fullName>
    </submittedName>
</protein>
<proteinExistence type="predicted"/>
<dbReference type="Proteomes" id="UP000001876">
    <property type="component" value="Unassembled WGS sequence"/>
</dbReference>
<evidence type="ECO:0000313" key="2">
    <source>
        <dbReference type="EMBL" id="EEH51322.1"/>
    </source>
</evidence>
<dbReference type="eggNOG" id="ENOG502QTM7">
    <property type="taxonomic scope" value="Eukaryota"/>
</dbReference>
<organism evidence="3">
    <name type="scientific">Micromonas pusilla (strain CCMP1545)</name>
    <name type="common">Picoplanktonic green alga</name>
    <dbReference type="NCBI Taxonomy" id="564608"/>
    <lineage>
        <taxon>Eukaryota</taxon>
        <taxon>Viridiplantae</taxon>
        <taxon>Chlorophyta</taxon>
        <taxon>Mamiellophyceae</taxon>
        <taxon>Mamiellales</taxon>
        <taxon>Mamiellaceae</taxon>
        <taxon>Micromonas</taxon>
    </lineage>
</organism>
<feature type="domain" description="PRC-barrel" evidence="1">
    <location>
        <begin position="86"/>
        <end position="160"/>
    </location>
</feature>
<dbReference type="InterPro" id="IPR027275">
    <property type="entry name" value="PRC-brl_dom"/>
</dbReference>
<accession>C1N9A2</accession>
<gene>
    <name evidence="2" type="ORF">MICPUCDRAFT_5417</name>
</gene>
<feature type="non-terminal residue" evidence="2">
    <location>
        <position position="1"/>
    </location>
</feature>
<dbReference type="RefSeq" id="XP_003064417.1">
    <property type="nucleotide sequence ID" value="XM_003064371.1"/>
</dbReference>
<dbReference type="InterPro" id="IPR011033">
    <property type="entry name" value="PRC_barrel-like_sf"/>
</dbReference>
<dbReference type="AlphaFoldDB" id="C1N9A2"/>
<dbReference type="GeneID" id="9690025"/>
<evidence type="ECO:0000259" key="1">
    <source>
        <dbReference type="Pfam" id="PF05239"/>
    </source>
</evidence>
<dbReference type="EMBL" id="GG663751">
    <property type="protein sequence ID" value="EEH51322.1"/>
    <property type="molecule type" value="Genomic_DNA"/>
</dbReference>
<dbReference type="OMA" id="CQFARIR"/>
<dbReference type="Pfam" id="PF05239">
    <property type="entry name" value="PRC"/>
    <property type="match status" value="1"/>
</dbReference>
<dbReference type="STRING" id="564608.C1N9A2"/>
<reference evidence="2 3" key="1">
    <citation type="journal article" date="2009" name="Science">
        <title>Green evolution and dynamic adaptations revealed by genomes of the marine picoeukaryotes Micromonas.</title>
        <authorList>
            <person name="Worden A.Z."/>
            <person name="Lee J.H."/>
            <person name="Mock T."/>
            <person name="Rouze P."/>
            <person name="Simmons M.P."/>
            <person name="Aerts A.L."/>
            <person name="Allen A.E."/>
            <person name="Cuvelier M.L."/>
            <person name="Derelle E."/>
            <person name="Everett M.V."/>
            <person name="Foulon E."/>
            <person name="Grimwood J."/>
            <person name="Gundlach H."/>
            <person name="Henrissat B."/>
            <person name="Napoli C."/>
            <person name="McDonald S.M."/>
            <person name="Parker M.S."/>
            <person name="Rombauts S."/>
            <person name="Salamov A."/>
            <person name="Von Dassow P."/>
            <person name="Badger J.H."/>
            <person name="Coutinho P.M."/>
            <person name="Demir E."/>
            <person name="Dubchak I."/>
            <person name="Gentemann C."/>
            <person name="Eikrem W."/>
            <person name="Gready J.E."/>
            <person name="John U."/>
            <person name="Lanier W."/>
            <person name="Lindquist E.A."/>
            <person name="Lucas S."/>
            <person name="Mayer K.F."/>
            <person name="Moreau H."/>
            <person name="Not F."/>
            <person name="Otillar R."/>
            <person name="Panaud O."/>
            <person name="Pangilinan J."/>
            <person name="Paulsen I."/>
            <person name="Piegu B."/>
            <person name="Poliakov A."/>
            <person name="Robbens S."/>
            <person name="Schmutz J."/>
            <person name="Toulza E."/>
            <person name="Wyss T."/>
            <person name="Zelensky A."/>
            <person name="Zhou K."/>
            <person name="Armbrust E.V."/>
            <person name="Bhattacharya D."/>
            <person name="Goodenough U.W."/>
            <person name="Van de Peer Y."/>
            <person name="Grigoriev I.V."/>
        </authorList>
    </citation>
    <scope>NUCLEOTIDE SEQUENCE [LARGE SCALE GENOMIC DNA]</scope>
    <source>
        <strain evidence="2 3">CCMP1545</strain>
    </source>
</reference>
<dbReference type="Gene3D" id="2.30.30.240">
    <property type="entry name" value="PRC-barrel domain"/>
    <property type="match status" value="2"/>
</dbReference>
<dbReference type="SUPFAM" id="SSF50346">
    <property type="entry name" value="PRC-barrel domain"/>
    <property type="match status" value="2"/>
</dbReference>
<dbReference type="PANTHER" id="PTHR36740">
    <property type="entry name" value="PRC DOMAIN-CONTAINING PROTEIN"/>
    <property type="match status" value="1"/>
</dbReference>